<dbReference type="PANTHER" id="PTHR43712">
    <property type="entry name" value="PUTATIVE (AFU_ORTHOLOGUE AFUA_4G14580)-RELATED"/>
    <property type="match status" value="1"/>
</dbReference>
<dbReference type="InterPro" id="IPR016461">
    <property type="entry name" value="COMT-like"/>
</dbReference>
<protein>
    <submittedName>
        <fullName evidence="6">Methyltransferase</fullName>
    </submittedName>
</protein>
<dbReference type="Gene3D" id="1.10.10.10">
    <property type="entry name" value="Winged helix-like DNA-binding domain superfamily/Winged helix DNA-binding domain"/>
    <property type="match status" value="1"/>
</dbReference>
<dbReference type="Pfam" id="PF08100">
    <property type="entry name" value="Dimerisation"/>
    <property type="match status" value="1"/>
</dbReference>
<evidence type="ECO:0000256" key="1">
    <source>
        <dbReference type="ARBA" id="ARBA00022603"/>
    </source>
</evidence>
<evidence type="ECO:0000256" key="3">
    <source>
        <dbReference type="ARBA" id="ARBA00022691"/>
    </source>
</evidence>
<evidence type="ECO:0000313" key="7">
    <source>
        <dbReference type="Proteomes" id="UP001449225"/>
    </source>
</evidence>
<keyword evidence="2" id="KW-0808">Transferase</keyword>
<dbReference type="SUPFAM" id="SSF46785">
    <property type="entry name" value="Winged helix' DNA-binding domain"/>
    <property type="match status" value="1"/>
</dbReference>
<sequence length="337" mass="37713">MSSAEINPIQRINELYWGFVISRAIHVAAKLGIADHVDQQGVHVKTVAEKLSINEDRLYRLMRLLASYEIFQETDKFVFTTTAFSDAISTEGDFSVRNAAHMVTKSMWEAYGHLEHSVRTGEDSYTDLFGKGVFEHLDDETEENDQFARAMHNYAELENPVIAECCPVGHLHSVVDVGGGQGGFLKEILAQHTQLNGTLFDQPLIIEQATHIEENSALNLRFDKSGGSFFEKVPAGADAYFLKRILHDWSDEDCCKILETVKAAMMPESKLYVIDAIVPEGNVPHFSKDIEAFLMTWGGQERDLAEFDKLCKKTGLKITSVIETPTPLSVLEIQIAN</sequence>
<dbReference type="InterPro" id="IPR012967">
    <property type="entry name" value="COMT_dimerisation"/>
</dbReference>
<dbReference type="InterPro" id="IPR036390">
    <property type="entry name" value="WH_DNA-bd_sf"/>
</dbReference>
<proteinExistence type="predicted"/>
<dbReference type="Proteomes" id="UP001449225">
    <property type="component" value="Unassembled WGS sequence"/>
</dbReference>
<evidence type="ECO:0000259" key="4">
    <source>
        <dbReference type="Pfam" id="PF00891"/>
    </source>
</evidence>
<dbReference type="Gene3D" id="1.10.287.1350">
    <property type="match status" value="1"/>
</dbReference>
<dbReference type="PIRSF" id="PIRSF005739">
    <property type="entry name" value="O-mtase"/>
    <property type="match status" value="1"/>
</dbReference>
<dbReference type="GO" id="GO:0008168">
    <property type="term" value="F:methyltransferase activity"/>
    <property type="evidence" value="ECO:0007669"/>
    <property type="project" value="UniProtKB-KW"/>
</dbReference>
<dbReference type="Pfam" id="PF00891">
    <property type="entry name" value="Methyltransf_2"/>
    <property type="match status" value="1"/>
</dbReference>
<dbReference type="EMBL" id="JBBMRA010000005">
    <property type="protein sequence ID" value="MEM5536232.1"/>
    <property type="molecule type" value="Genomic_DNA"/>
</dbReference>
<keyword evidence="7" id="KW-1185">Reference proteome</keyword>
<feature type="domain" description="O-methyltransferase C-terminal" evidence="4">
    <location>
        <begin position="111"/>
        <end position="316"/>
    </location>
</feature>
<keyword evidence="3" id="KW-0949">S-adenosyl-L-methionine</keyword>
<evidence type="ECO:0000313" key="6">
    <source>
        <dbReference type="EMBL" id="MEM5536232.1"/>
    </source>
</evidence>
<dbReference type="PANTHER" id="PTHR43712:SF2">
    <property type="entry name" value="O-METHYLTRANSFERASE CICE"/>
    <property type="match status" value="1"/>
</dbReference>
<feature type="domain" description="O-methyltransferase dimerisation" evidence="5">
    <location>
        <begin position="15"/>
        <end position="86"/>
    </location>
</feature>
<dbReference type="InterPro" id="IPR001077">
    <property type="entry name" value="COMT_C"/>
</dbReference>
<dbReference type="SUPFAM" id="SSF53335">
    <property type="entry name" value="S-adenosyl-L-methionine-dependent methyltransferases"/>
    <property type="match status" value="1"/>
</dbReference>
<evidence type="ECO:0000256" key="2">
    <source>
        <dbReference type="ARBA" id="ARBA00022679"/>
    </source>
</evidence>
<organism evidence="6 7">
    <name type="scientific">Neptuniibacter pectenicola</name>
    <dbReference type="NCBI Taxonomy" id="1806669"/>
    <lineage>
        <taxon>Bacteria</taxon>
        <taxon>Pseudomonadati</taxon>
        <taxon>Pseudomonadota</taxon>
        <taxon>Gammaproteobacteria</taxon>
        <taxon>Oceanospirillales</taxon>
        <taxon>Oceanospirillaceae</taxon>
        <taxon>Neptuniibacter</taxon>
    </lineage>
</organism>
<dbReference type="InterPro" id="IPR036388">
    <property type="entry name" value="WH-like_DNA-bd_sf"/>
</dbReference>
<keyword evidence="1 6" id="KW-0489">Methyltransferase</keyword>
<accession>A0ABU9TSP3</accession>
<name>A0ABU9TSP3_9GAMM</name>
<gene>
    <name evidence="6" type="ORF">WNY58_07490</name>
</gene>
<evidence type="ECO:0000259" key="5">
    <source>
        <dbReference type="Pfam" id="PF08100"/>
    </source>
</evidence>
<dbReference type="GO" id="GO:0032259">
    <property type="term" value="P:methylation"/>
    <property type="evidence" value="ECO:0007669"/>
    <property type="project" value="UniProtKB-KW"/>
</dbReference>
<dbReference type="Gene3D" id="3.40.50.150">
    <property type="entry name" value="Vaccinia Virus protein VP39"/>
    <property type="match status" value="1"/>
</dbReference>
<dbReference type="InterPro" id="IPR029063">
    <property type="entry name" value="SAM-dependent_MTases_sf"/>
</dbReference>
<dbReference type="RefSeq" id="WP_067986036.1">
    <property type="nucleotide sequence ID" value="NZ_JBBMRA010000005.1"/>
</dbReference>
<dbReference type="PROSITE" id="PS51683">
    <property type="entry name" value="SAM_OMT_II"/>
    <property type="match status" value="1"/>
</dbReference>
<comment type="caution">
    <text evidence="6">The sequence shown here is derived from an EMBL/GenBank/DDBJ whole genome shotgun (WGS) entry which is preliminary data.</text>
</comment>
<reference evidence="6 7" key="1">
    <citation type="submission" date="2024-03" db="EMBL/GenBank/DDBJ databases">
        <title>Community enrichment and isolation of bacterial strains for fucoidan degradation.</title>
        <authorList>
            <person name="Sichert A."/>
        </authorList>
    </citation>
    <scope>NUCLEOTIDE SEQUENCE [LARGE SCALE GENOMIC DNA]</scope>
    <source>
        <strain evidence="6 7">AS76</strain>
    </source>
</reference>